<name>A0AAY4EHG7_9TELE</name>
<dbReference type="AlphaFoldDB" id="A0AAY4EHG7"/>
<dbReference type="PANTHER" id="PTHR16131:SF2">
    <property type="entry name" value="LIGAND-DEPENDENT NUCLEAR RECEPTOR-INTERACTING FACTOR 1"/>
    <property type="match status" value="1"/>
</dbReference>
<dbReference type="Proteomes" id="UP000694580">
    <property type="component" value="Chromosome 10"/>
</dbReference>
<evidence type="ECO:0000313" key="1">
    <source>
        <dbReference type="Ensembl" id="ENSDCDP00010056878.1"/>
    </source>
</evidence>
<dbReference type="Ensembl" id="ENSDCDT00010067540.1">
    <property type="protein sequence ID" value="ENSDCDP00010056878.1"/>
    <property type="gene ID" value="ENSDCDG00010032334.1"/>
</dbReference>
<organism evidence="1 2">
    <name type="scientific">Denticeps clupeoides</name>
    <name type="common">denticle herring</name>
    <dbReference type="NCBI Taxonomy" id="299321"/>
    <lineage>
        <taxon>Eukaryota</taxon>
        <taxon>Metazoa</taxon>
        <taxon>Chordata</taxon>
        <taxon>Craniata</taxon>
        <taxon>Vertebrata</taxon>
        <taxon>Euteleostomi</taxon>
        <taxon>Actinopterygii</taxon>
        <taxon>Neopterygii</taxon>
        <taxon>Teleostei</taxon>
        <taxon>Clupei</taxon>
        <taxon>Clupeiformes</taxon>
        <taxon>Denticipitoidei</taxon>
        <taxon>Denticipitidae</taxon>
        <taxon>Denticeps</taxon>
    </lineage>
</organism>
<dbReference type="GO" id="GO:0042974">
    <property type="term" value="F:nuclear retinoic acid receptor binding"/>
    <property type="evidence" value="ECO:0007669"/>
    <property type="project" value="InterPro"/>
</dbReference>
<sequence>MPAVGPDGKNVMKLIPVPTVNGQFMQLQPATKKDVSEAATLLARPIHITPVSSQNRIPFLQPTTEGRLILKGPTDINANFVSHQVTSNATKALPVRVQLPIVTPKMTQNVVPLPLMNHGQAAMLPRHHVPIVVKPTVLPPGHRVQVTPTANVQMRATSTVPSPVKRQLVSAPCGMASPSKLSKVLYVSPVKPLKLDTPKLATPAPCPKQGQLTKTATISAVTPPQTNASIGPVKPMKWVVEETAGLKAPCIVPASFMASDILKVAAQMAKDDSNLQMSNKLPSPRDRTEMLENSKDNSGLVSNSGILVVTQKPSDGAQKLSKMVTNGLNAQKQMASCNSLSGLCQANGAKSNSNYIQIDDKLVRGSGNPNRSGGCPISKPLQIINIKSLRVMEGGDSAAGVTTLNSKESGTNPVSVRVDLKETTSEKQTRESDGQVLETQTKKDCTITGQLQSNKDIISIQSITNQDNILQPLADDDGVNGVQALEASASSTTAVEIIKQNQDKCTKPTRNDTDFCQKPDKTEVARMSMDLSSNHTSEYESTNLLTGGQESTEMDIEFLQTVEKEGEEETTKELSPQLMDLEEIKRSEKIKRLKELLKEKEAAIETIRNKC</sequence>
<dbReference type="GO" id="GO:0006355">
    <property type="term" value="P:regulation of DNA-templated transcription"/>
    <property type="evidence" value="ECO:0007669"/>
    <property type="project" value="InterPro"/>
</dbReference>
<evidence type="ECO:0008006" key="3">
    <source>
        <dbReference type="Google" id="ProtNLM"/>
    </source>
</evidence>
<protein>
    <recommendedName>
        <fullName evidence="3">Ligand-dependent nuclear receptor-interacting factor 1</fullName>
    </recommendedName>
</protein>
<keyword evidence="2" id="KW-1185">Reference proteome</keyword>
<evidence type="ECO:0000313" key="2">
    <source>
        <dbReference type="Proteomes" id="UP000694580"/>
    </source>
</evidence>
<dbReference type="PANTHER" id="PTHR16131">
    <property type="entry name" value="LIGAND-DEPENDENT NUCLEAR RECEPTOR-INTERACTING FACTOR 1"/>
    <property type="match status" value="1"/>
</dbReference>
<dbReference type="InterPro" id="IPR026191">
    <property type="entry name" value="LRIF1"/>
</dbReference>
<reference evidence="1" key="3">
    <citation type="submission" date="2025-09" db="UniProtKB">
        <authorList>
            <consortium name="Ensembl"/>
        </authorList>
    </citation>
    <scope>IDENTIFICATION</scope>
</reference>
<proteinExistence type="predicted"/>
<dbReference type="Pfam" id="PF15741">
    <property type="entry name" value="LRIF1"/>
    <property type="match status" value="2"/>
</dbReference>
<gene>
    <name evidence="1" type="primary">LRIF1</name>
</gene>
<accession>A0AAY4EHG7</accession>
<reference evidence="1 2" key="1">
    <citation type="submission" date="2020-06" db="EMBL/GenBank/DDBJ databases">
        <authorList>
            <consortium name="Wellcome Sanger Institute Data Sharing"/>
        </authorList>
    </citation>
    <scope>NUCLEOTIDE SEQUENCE [LARGE SCALE GENOMIC DNA]</scope>
</reference>
<reference evidence="1" key="2">
    <citation type="submission" date="2025-08" db="UniProtKB">
        <authorList>
            <consortium name="Ensembl"/>
        </authorList>
    </citation>
    <scope>IDENTIFICATION</scope>
</reference>